<evidence type="ECO:0000313" key="1">
    <source>
        <dbReference type="EMBL" id="MQL75437.1"/>
    </source>
</evidence>
<dbReference type="AlphaFoldDB" id="A0A843U020"/>
<organism evidence="1 2">
    <name type="scientific">Colocasia esculenta</name>
    <name type="common">Wild taro</name>
    <name type="synonym">Arum esculentum</name>
    <dbReference type="NCBI Taxonomy" id="4460"/>
    <lineage>
        <taxon>Eukaryota</taxon>
        <taxon>Viridiplantae</taxon>
        <taxon>Streptophyta</taxon>
        <taxon>Embryophyta</taxon>
        <taxon>Tracheophyta</taxon>
        <taxon>Spermatophyta</taxon>
        <taxon>Magnoliopsida</taxon>
        <taxon>Liliopsida</taxon>
        <taxon>Araceae</taxon>
        <taxon>Aroideae</taxon>
        <taxon>Colocasieae</taxon>
        <taxon>Colocasia</taxon>
    </lineage>
</organism>
<reference evidence="1" key="1">
    <citation type="submission" date="2017-07" db="EMBL/GenBank/DDBJ databases">
        <title>Taro Niue Genome Assembly and Annotation.</title>
        <authorList>
            <person name="Atibalentja N."/>
            <person name="Keating K."/>
            <person name="Fields C.J."/>
        </authorList>
    </citation>
    <scope>NUCLEOTIDE SEQUENCE</scope>
    <source>
        <strain evidence="1">Niue_2</strain>
        <tissue evidence="1">Leaf</tissue>
    </source>
</reference>
<evidence type="ECO:0000313" key="2">
    <source>
        <dbReference type="Proteomes" id="UP000652761"/>
    </source>
</evidence>
<keyword evidence="2" id="KW-1185">Reference proteome</keyword>
<proteinExistence type="predicted"/>
<name>A0A843U020_COLES</name>
<sequence>MFICAYFHGETLPKRRLCPRYDHICSPPCRVRLHGDKMFICSYILPEAQSYVHIMFMCKSPCRAGLHGDEMFICSYVCISIRKLYSSGDSARGTTICSLYIHVCISMQGLCSRHVYMYLSPCGNHTKVMG</sequence>
<comment type="caution">
    <text evidence="1">The sequence shown here is derived from an EMBL/GenBank/DDBJ whole genome shotgun (WGS) entry which is preliminary data.</text>
</comment>
<dbReference type="Proteomes" id="UP000652761">
    <property type="component" value="Unassembled WGS sequence"/>
</dbReference>
<gene>
    <name evidence="1" type="ORF">Taro_007813</name>
</gene>
<accession>A0A843U020</accession>
<dbReference type="EMBL" id="NMUH01000251">
    <property type="protein sequence ID" value="MQL75437.1"/>
    <property type="molecule type" value="Genomic_DNA"/>
</dbReference>
<protein>
    <submittedName>
        <fullName evidence="1">Uncharacterized protein</fullName>
    </submittedName>
</protein>